<dbReference type="PROSITE" id="PS51123">
    <property type="entry name" value="OMPA_2"/>
    <property type="match status" value="1"/>
</dbReference>
<dbReference type="EMBL" id="JBHMFE010000014">
    <property type="protein sequence ID" value="MFB9109339.1"/>
    <property type="molecule type" value="Genomic_DNA"/>
</dbReference>
<gene>
    <name evidence="6" type="ORF">ACFFVK_12195</name>
</gene>
<comment type="caution">
    <text evidence="6">The sequence shown here is derived from an EMBL/GenBank/DDBJ whole genome shotgun (WGS) entry which is preliminary data.</text>
</comment>
<dbReference type="Proteomes" id="UP001589562">
    <property type="component" value="Unassembled WGS sequence"/>
</dbReference>
<dbReference type="PRINTS" id="PR01021">
    <property type="entry name" value="OMPADOMAIN"/>
</dbReference>
<evidence type="ECO:0000256" key="1">
    <source>
        <dbReference type="ARBA" id="ARBA00004442"/>
    </source>
</evidence>
<accession>A0ABV5HBR2</accession>
<comment type="subcellular location">
    <subcellularLocation>
        <location evidence="1">Cell outer membrane</location>
    </subcellularLocation>
</comment>
<dbReference type="SUPFAM" id="SSF103088">
    <property type="entry name" value="OmpA-like"/>
    <property type="match status" value="1"/>
</dbReference>
<dbReference type="PANTHER" id="PTHR30329:SF21">
    <property type="entry name" value="LIPOPROTEIN YIAD-RELATED"/>
    <property type="match status" value="1"/>
</dbReference>
<dbReference type="InterPro" id="IPR006665">
    <property type="entry name" value="OmpA-like"/>
</dbReference>
<evidence type="ECO:0000313" key="7">
    <source>
        <dbReference type="Proteomes" id="UP001589562"/>
    </source>
</evidence>
<evidence type="ECO:0000256" key="3">
    <source>
        <dbReference type="ARBA" id="ARBA00023237"/>
    </source>
</evidence>
<dbReference type="InterPro" id="IPR036737">
    <property type="entry name" value="OmpA-like_sf"/>
</dbReference>
<keyword evidence="7" id="KW-1185">Reference proteome</keyword>
<dbReference type="InterPro" id="IPR050330">
    <property type="entry name" value="Bact_OuterMem_StrucFunc"/>
</dbReference>
<keyword evidence="2 4" id="KW-0472">Membrane</keyword>
<proteinExistence type="predicted"/>
<reference evidence="6 7" key="1">
    <citation type="submission" date="2024-09" db="EMBL/GenBank/DDBJ databases">
        <authorList>
            <person name="Sun Q."/>
            <person name="Mori K."/>
        </authorList>
    </citation>
    <scope>NUCLEOTIDE SEQUENCE [LARGE SCALE GENOMIC DNA]</scope>
    <source>
        <strain evidence="6 7">CECT 8365</strain>
    </source>
</reference>
<organism evidence="6 7">
    <name type="scientific">Flavobacterium gyeonganense</name>
    <dbReference type="NCBI Taxonomy" id="1310418"/>
    <lineage>
        <taxon>Bacteria</taxon>
        <taxon>Pseudomonadati</taxon>
        <taxon>Bacteroidota</taxon>
        <taxon>Flavobacteriia</taxon>
        <taxon>Flavobacteriales</taxon>
        <taxon>Flavobacteriaceae</taxon>
        <taxon>Flavobacterium</taxon>
    </lineage>
</organism>
<name>A0ABV5HBR2_9FLAO</name>
<dbReference type="Gene3D" id="3.30.1330.60">
    <property type="entry name" value="OmpA-like domain"/>
    <property type="match status" value="1"/>
</dbReference>
<evidence type="ECO:0000259" key="5">
    <source>
        <dbReference type="PROSITE" id="PS51123"/>
    </source>
</evidence>
<dbReference type="CDD" id="cd07185">
    <property type="entry name" value="OmpA_C-like"/>
    <property type="match status" value="1"/>
</dbReference>
<evidence type="ECO:0000256" key="4">
    <source>
        <dbReference type="PROSITE-ProRule" id="PRU00473"/>
    </source>
</evidence>
<evidence type="ECO:0000256" key="2">
    <source>
        <dbReference type="ARBA" id="ARBA00023136"/>
    </source>
</evidence>
<protein>
    <submittedName>
        <fullName evidence="6">OmpA family protein</fullName>
    </submittedName>
</protein>
<evidence type="ECO:0000313" key="6">
    <source>
        <dbReference type="EMBL" id="MFB9109339.1"/>
    </source>
</evidence>
<dbReference type="InterPro" id="IPR006664">
    <property type="entry name" value="OMP_bac"/>
</dbReference>
<feature type="domain" description="OmpA-like" evidence="5">
    <location>
        <begin position="303"/>
        <end position="428"/>
    </location>
</feature>
<keyword evidence="3" id="KW-0998">Cell outer membrane</keyword>
<sequence length="908" mass="103296">MAKGVKRIKWTGDGKVISNLSTPNKKIVIHPDQYVAFEVDLWYDGTPEAEKKKTLTWILQDRKKNTIIVQRIQPAYAPKKISIPKALCGPFEYYLEASISGQRDLVNQTGLIISGNCPTRILSSKWSTTKDGKDVRKDHFFNYGETVYLNLTTEGLNGHQNLCIDIFRHLDYQTDPLVYRYTSVDVTDGEINLEIKSTNTWYPKLKNIKEKEEFYIKVFDPSNRLYIPDEKYNDTVHARFLRINKKIVSEEIKPPVNLSPLKTGKPEKTKERFELCRFQSISITENKKKPTLIFDNGENLKNVSNPKTPIAKTILFDFDKYDITSDAKTILNNVLQYLLGSQYSTIKIDGHACVIGKEQYNQKLSQQRSDAVKKIFIDGGLDGNRIVSTGRGEVNPTDDKQGRDNIKHKDEKEYIENRRVDITFNAFGHDAQTIIYETIATSHEQNLTIDITEYQNKACFKDVKHKKNIKINSPEYPNSIDKVTNKLDFPVKSNLSVSNPLPILYIWPKVFANEYNIHVHSCRYFSNDANTTVLVKAYADIKWDFHFFLNLSNKLSVKWQNLSPEKHKEMQSKAGKIGAEKRWKQTEIDFGVAIDAKWDKIEGDKYNGHYDATKKYEKKIKQFYSVFASLKEFSKSITEQTKGTVSKTRLGKKWPLWVEMDPPNFCLGAEWSLARGQNKGKETLEIGTAIEFYFKAEPLIALGLNIDLLAGLVQLGVAATTAGSGNVAAMKIFNEVRDWLDEDDNTIKLKMYIDLEITGTINGFSKLNLNTASDKNNGEAKLETILKIELRAGIEIKASAVFIIGEAYASAEVSGKAVGSVTFGHGLLFEKNSTQTSIYYQPKLNFDGLRVKGVIKAKIGLLIKKGVFKGDHDKELVDYKYEENLFDPFDVIEQFEKITGLSSKVQLL</sequence>
<dbReference type="Pfam" id="PF00691">
    <property type="entry name" value="OmpA"/>
    <property type="match status" value="1"/>
</dbReference>
<dbReference type="PANTHER" id="PTHR30329">
    <property type="entry name" value="STATOR ELEMENT OF FLAGELLAR MOTOR COMPLEX"/>
    <property type="match status" value="1"/>
</dbReference>
<dbReference type="RefSeq" id="WP_379680487.1">
    <property type="nucleotide sequence ID" value="NZ_JBHMFE010000014.1"/>
</dbReference>